<dbReference type="STRING" id="396323.VH98_12510"/>
<dbReference type="PATRIC" id="fig|1341683.3.peg.690"/>
<accession>V2URB5</accession>
<evidence type="ECO:0000313" key="4">
    <source>
        <dbReference type="EMBL" id="ESK52542.1"/>
    </source>
</evidence>
<dbReference type="HOGENOM" id="CLU_036781_0_2_6"/>
<feature type="transmembrane region" description="Helical" evidence="1">
    <location>
        <begin position="399"/>
        <end position="424"/>
    </location>
</feature>
<dbReference type="PANTHER" id="PTHR39084">
    <property type="entry name" value="MEMBRANE PROTEIN-RELATED"/>
    <property type="match status" value="1"/>
</dbReference>
<dbReference type="EMBL" id="AYEU01000003">
    <property type="protein sequence ID" value="ESK52542.1"/>
    <property type="molecule type" value="Genomic_DNA"/>
</dbReference>
<evidence type="ECO:0000259" key="3">
    <source>
        <dbReference type="Pfam" id="PF13194"/>
    </source>
</evidence>
<feature type="domain" description="MgtC/SapB/SrpB/YhiD N-terminal" evidence="2">
    <location>
        <begin position="21"/>
        <end position="136"/>
    </location>
</feature>
<dbReference type="AlphaFoldDB" id="V2URB5"/>
<dbReference type="Pfam" id="PF13194">
    <property type="entry name" value="DUF4010"/>
    <property type="match status" value="1"/>
</dbReference>
<evidence type="ECO:0000313" key="5">
    <source>
        <dbReference type="Proteomes" id="UP000018418"/>
    </source>
</evidence>
<dbReference type="InterPro" id="IPR049177">
    <property type="entry name" value="MgtC_SapB_SrpB_YhiD_N"/>
</dbReference>
<proteinExistence type="predicted"/>
<feature type="transmembrane region" description="Helical" evidence="1">
    <location>
        <begin position="206"/>
        <end position="228"/>
    </location>
</feature>
<gene>
    <name evidence="4" type="ORF">P255_00694</name>
</gene>
<reference evidence="4 5" key="1">
    <citation type="submission" date="2013-10" db="EMBL/GenBank/DDBJ databases">
        <title>The Genome Sequence of Acinetobacter brisouii CIP 110357.</title>
        <authorList>
            <consortium name="The Broad Institute Genomics Platform"/>
            <consortium name="The Broad Institute Genome Sequencing Center for Infectious Disease"/>
            <person name="Cerqueira G."/>
            <person name="Feldgarden M."/>
            <person name="Courvalin P."/>
            <person name="Grillot-Courvalin C."/>
            <person name="Clermont D."/>
            <person name="Rocha E."/>
            <person name="Yoon E.-J."/>
            <person name="Nemec A."/>
            <person name="Young S.K."/>
            <person name="Zeng Q."/>
            <person name="Gargeya S."/>
            <person name="Fitzgerald M."/>
            <person name="Abouelleil A."/>
            <person name="Alvarado L."/>
            <person name="Berlin A.M."/>
            <person name="Chapman S.B."/>
            <person name="Gainer-Dewar J."/>
            <person name="Goldberg J."/>
            <person name="Gnerre S."/>
            <person name="Griggs A."/>
            <person name="Gujja S."/>
            <person name="Hansen M."/>
            <person name="Howarth C."/>
            <person name="Imamovic A."/>
            <person name="Ireland A."/>
            <person name="Larimer J."/>
            <person name="McCowan C."/>
            <person name="Murphy C."/>
            <person name="Pearson M."/>
            <person name="Poon T.W."/>
            <person name="Priest M."/>
            <person name="Roberts A."/>
            <person name="Saif S."/>
            <person name="Shea T."/>
            <person name="Sykes S."/>
            <person name="Wortman J."/>
            <person name="Nusbaum C."/>
            <person name="Birren B."/>
        </authorList>
    </citation>
    <scope>NUCLEOTIDE SEQUENCE [LARGE SCALE GENOMIC DNA]</scope>
    <source>
        <strain evidence="4 5">CIP 110357</strain>
    </source>
</reference>
<dbReference type="OrthoDB" id="9813718at2"/>
<dbReference type="Pfam" id="PF02308">
    <property type="entry name" value="MgtC"/>
    <property type="match status" value="1"/>
</dbReference>
<name>V2URB5_9GAMM</name>
<evidence type="ECO:0000256" key="1">
    <source>
        <dbReference type="SAM" id="Phobius"/>
    </source>
</evidence>
<organism evidence="4 5">
    <name type="scientific">Acinetobacter brisouii CIP 110357</name>
    <dbReference type="NCBI Taxonomy" id="1341683"/>
    <lineage>
        <taxon>Bacteria</taxon>
        <taxon>Pseudomonadati</taxon>
        <taxon>Pseudomonadota</taxon>
        <taxon>Gammaproteobacteria</taxon>
        <taxon>Moraxellales</taxon>
        <taxon>Moraxellaceae</taxon>
        <taxon>Acinetobacter</taxon>
    </lineage>
</organism>
<dbReference type="RefSeq" id="WP_004903614.1">
    <property type="nucleotide sequence ID" value="NZ_BBTI01000001.1"/>
</dbReference>
<keyword evidence="5" id="KW-1185">Reference proteome</keyword>
<sequence length="427" mass="45695">MNLPLHTLYETVEFKDLIAVLAAALGCGLLIGLERERHQFQEQKQEFAGLRSFCLSALLGVLCFAFGIEIGAIGAVLVGSLALYTVWVQKEDHGVTTELAFCMSYFIGALCWWNIAIAASVSVTVTIILWAKQDLHGIASQWITETELRDGLLLLALALIALPLMPNQPLWGPVLNPYLIVKLLVLILAVQALAHLAQRLFSNKQALLLSALASGFVSSTATIASLGVQVRAGQANPVHHAAAALVSCVSTLIELLLIVASSSWVWFKLILLPCLIAGAILVLAALWLLRWGGQSQQHDVDENPVNSRMFSLKQACFIAVVLTLIQVAVYGLGLLLGHAGLIAGTVLASFFEIHAAIAALVLQGAPDSAQGGVLLFALMAGLLMHALAKSINAGLSGGLKYMLAFAPVQILHMLVLVLLIWMSIHLF</sequence>
<comment type="caution">
    <text evidence="4">The sequence shown here is derived from an EMBL/GenBank/DDBJ whole genome shotgun (WGS) entry which is preliminary data.</text>
</comment>
<dbReference type="PANTHER" id="PTHR39084:SF1">
    <property type="entry name" value="DUF4010 DOMAIN-CONTAINING PROTEIN"/>
    <property type="match status" value="1"/>
</dbReference>
<feature type="transmembrane region" description="Helical" evidence="1">
    <location>
        <begin position="309"/>
        <end position="332"/>
    </location>
</feature>
<protein>
    <submittedName>
        <fullName evidence="4">Uncharacterized protein</fullName>
    </submittedName>
</protein>
<feature type="transmembrane region" description="Helical" evidence="1">
    <location>
        <begin position="240"/>
        <end position="259"/>
    </location>
</feature>
<keyword evidence="1" id="KW-1133">Transmembrane helix</keyword>
<feature type="transmembrane region" description="Helical" evidence="1">
    <location>
        <begin position="53"/>
        <end position="86"/>
    </location>
</feature>
<feature type="transmembrane region" description="Helical" evidence="1">
    <location>
        <begin position="152"/>
        <end position="171"/>
    </location>
</feature>
<dbReference type="Proteomes" id="UP000018418">
    <property type="component" value="Unassembled WGS sequence"/>
</dbReference>
<feature type="transmembrane region" description="Helical" evidence="1">
    <location>
        <begin position="177"/>
        <end position="194"/>
    </location>
</feature>
<feature type="transmembrane region" description="Helical" evidence="1">
    <location>
        <begin position="266"/>
        <end position="289"/>
    </location>
</feature>
<keyword evidence="1" id="KW-0812">Transmembrane</keyword>
<evidence type="ECO:0000259" key="2">
    <source>
        <dbReference type="Pfam" id="PF02308"/>
    </source>
</evidence>
<feature type="transmembrane region" description="Helical" evidence="1">
    <location>
        <begin position="106"/>
        <end position="131"/>
    </location>
</feature>
<dbReference type="InterPro" id="IPR025105">
    <property type="entry name" value="DUF4010"/>
</dbReference>
<feature type="transmembrane region" description="Helical" evidence="1">
    <location>
        <begin position="339"/>
        <end position="362"/>
    </location>
</feature>
<feature type="transmembrane region" description="Helical" evidence="1">
    <location>
        <begin position="17"/>
        <end position="33"/>
    </location>
</feature>
<keyword evidence="1" id="KW-0472">Membrane</keyword>
<feature type="domain" description="DUF4010" evidence="3">
    <location>
        <begin position="185"/>
        <end position="395"/>
    </location>
</feature>
<feature type="transmembrane region" description="Helical" evidence="1">
    <location>
        <begin position="368"/>
        <end position="387"/>
    </location>
</feature>